<dbReference type="SUPFAM" id="SSF141371">
    <property type="entry name" value="PilZ domain-like"/>
    <property type="match status" value="2"/>
</dbReference>
<feature type="region of interest" description="Disordered" evidence="4">
    <location>
        <begin position="1"/>
        <end position="24"/>
    </location>
</feature>
<keyword evidence="7" id="KW-0282">Flagellum</keyword>
<gene>
    <name evidence="7" type="ORF">DZ860_14730</name>
</gene>
<feature type="domain" description="Type III secretion system flagellar brake protein YcgR PilZN" evidence="6">
    <location>
        <begin position="39"/>
        <end position="128"/>
    </location>
</feature>
<dbReference type="Pfam" id="PF12945">
    <property type="entry name" value="PilZNR"/>
    <property type="match status" value="1"/>
</dbReference>
<dbReference type="GO" id="GO:0035438">
    <property type="term" value="F:cyclic-di-GMP binding"/>
    <property type="evidence" value="ECO:0007669"/>
    <property type="project" value="InterPro"/>
</dbReference>
<dbReference type="InterPro" id="IPR009926">
    <property type="entry name" value="T3SS_YcgR_PilZN"/>
</dbReference>
<evidence type="ECO:0000259" key="5">
    <source>
        <dbReference type="Pfam" id="PF07238"/>
    </source>
</evidence>
<keyword evidence="3" id="KW-0975">Bacterial flagellum</keyword>
<dbReference type="Pfam" id="PF07238">
    <property type="entry name" value="PilZ"/>
    <property type="match status" value="1"/>
</dbReference>
<dbReference type="InterPro" id="IPR009875">
    <property type="entry name" value="PilZ_domain"/>
</dbReference>
<evidence type="ECO:0000259" key="6">
    <source>
        <dbReference type="Pfam" id="PF12945"/>
    </source>
</evidence>
<name>A0A3A6QC50_9VIBR</name>
<sequence length="249" mass="27685">MQPINQQVKSSKDATTRSNNSDKNTITINSQETLGLIEHGSELIIGITTPVGTTFRTKTAFIGTHSHKVILAELPNISDEDLKFFFQEGFWTVVRAISPRGQGGMIQFRSQISHVVRAPFPMMALSIPSTMQLTPLRTEPRYDVNLPAKAHSTNHRIDCDLRDLSRGGCQFVTSALSRPFDIGESVELHIVTRSSKNPVFDPLFGSVCNIKPSPHNIRYGIKLDIRGKNNAKKLLSQLKFDGSKLTLRS</sequence>
<accession>A0A3A6QC50</accession>
<keyword evidence="1" id="KW-0973">c-di-GMP</keyword>
<comment type="caution">
    <text evidence="7">The sequence shown here is derived from an EMBL/GenBank/DDBJ whole genome shotgun (WGS) entry which is preliminary data.</text>
</comment>
<reference evidence="7 8" key="1">
    <citation type="submission" date="2018-08" db="EMBL/GenBank/DDBJ databases">
        <title>Vibrio isolated from the Eastern China Marginal Seas.</title>
        <authorList>
            <person name="Li Y."/>
        </authorList>
    </citation>
    <scope>NUCLEOTIDE SEQUENCE [LARGE SCALE GENOMIC DNA]</scope>
    <source>
        <strain evidence="7 8">BEI233</strain>
    </source>
</reference>
<dbReference type="InterPro" id="IPR012349">
    <property type="entry name" value="Split_barrel_FMN-bd"/>
</dbReference>
<evidence type="ECO:0000256" key="2">
    <source>
        <dbReference type="ARBA" id="ARBA00022741"/>
    </source>
</evidence>
<protein>
    <submittedName>
        <fullName evidence="7">Flagellar brake protein</fullName>
    </submittedName>
</protein>
<keyword evidence="8" id="KW-1185">Reference proteome</keyword>
<evidence type="ECO:0000256" key="3">
    <source>
        <dbReference type="ARBA" id="ARBA00023143"/>
    </source>
</evidence>
<dbReference type="Proteomes" id="UP000273252">
    <property type="component" value="Unassembled WGS sequence"/>
</dbReference>
<keyword evidence="7" id="KW-0969">Cilium</keyword>
<dbReference type="EMBL" id="QVMU01000014">
    <property type="protein sequence ID" value="RJX69730.1"/>
    <property type="molecule type" value="Genomic_DNA"/>
</dbReference>
<keyword evidence="7" id="KW-0966">Cell projection</keyword>
<proteinExistence type="predicted"/>
<dbReference type="AlphaFoldDB" id="A0A3A6QC50"/>
<dbReference type="OrthoDB" id="5586887at2"/>
<evidence type="ECO:0000256" key="4">
    <source>
        <dbReference type="SAM" id="MobiDB-lite"/>
    </source>
</evidence>
<evidence type="ECO:0000313" key="7">
    <source>
        <dbReference type="EMBL" id="RJX69730.1"/>
    </source>
</evidence>
<dbReference type="Gene3D" id="2.30.110.10">
    <property type="entry name" value="Electron Transport, Fmn-binding Protein, Chain A"/>
    <property type="match status" value="1"/>
</dbReference>
<evidence type="ECO:0000256" key="1">
    <source>
        <dbReference type="ARBA" id="ARBA00022636"/>
    </source>
</evidence>
<dbReference type="Gene3D" id="2.40.10.220">
    <property type="entry name" value="predicted glycosyltransferase like domains"/>
    <property type="match status" value="1"/>
</dbReference>
<keyword evidence="2" id="KW-0547">Nucleotide-binding</keyword>
<feature type="domain" description="PilZ" evidence="5">
    <location>
        <begin position="136"/>
        <end position="237"/>
    </location>
</feature>
<evidence type="ECO:0000313" key="8">
    <source>
        <dbReference type="Proteomes" id="UP000273252"/>
    </source>
</evidence>
<organism evidence="7 8">
    <name type="scientific">Vibrio sinensis</name>
    <dbReference type="NCBI Taxonomy" id="2302434"/>
    <lineage>
        <taxon>Bacteria</taxon>
        <taxon>Pseudomonadati</taxon>
        <taxon>Pseudomonadota</taxon>
        <taxon>Gammaproteobacteria</taxon>
        <taxon>Vibrionales</taxon>
        <taxon>Vibrionaceae</taxon>
        <taxon>Vibrio</taxon>
    </lineage>
</organism>